<dbReference type="PANTHER" id="PTHR35813:SF1">
    <property type="entry name" value="INNER MEMBRANE PROTEIN YBAN"/>
    <property type="match status" value="1"/>
</dbReference>
<dbReference type="PANTHER" id="PTHR35813">
    <property type="entry name" value="INNER MEMBRANE PROTEIN YBAN"/>
    <property type="match status" value="1"/>
</dbReference>
<dbReference type="InterPro" id="IPR007401">
    <property type="entry name" value="DUF454"/>
</dbReference>
<keyword evidence="3" id="KW-1185">Reference proteome</keyword>
<comment type="caution">
    <text evidence="2">The sequence shown here is derived from an EMBL/GenBank/DDBJ whole genome shotgun (WGS) entry which is preliminary data.</text>
</comment>
<evidence type="ECO:0000313" key="3">
    <source>
        <dbReference type="Proteomes" id="UP001597227"/>
    </source>
</evidence>
<feature type="transmembrane region" description="Helical" evidence="1">
    <location>
        <begin position="89"/>
        <end position="111"/>
    </location>
</feature>
<dbReference type="PIRSF" id="PIRSF016789">
    <property type="entry name" value="DUF454"/>
    <property type="match status" value="1"/>
</dbReference>
<feature type="transmembrane region" description="Helical" evidence="1">
    <location>
        <begin position="7"/>
        <end position="30"/>
    </location>
</feature>
<organism evidence="2 3">
    <name type="scientific">Fredinandcohnia salidurans</name>
    <dbReference type="NCBI Taxonomy" id="2595041"/>
    <lineage>
        <taxon>Bacteria</taxon>
        <taxon>Bacillati</taxon>
        <taxon>Bacillota</taxon>
        <taxon>Bacilli</taxon>
        <taxon>Bacillales</taxon>
        <taxon>Bacillaceae</taxon>
        <taxon>Fredinandcohnia</taxon>
    </lineage>
</organism>
<keyword evidence="1" id="KW-0472">Membrane</keyword>
<name>A0ABW4MTD0_9BACI</name>
<keyword evidence="1" id="KW-1133">Transmembrane helix</keyword>
<proteinExistence type="predicted"/>
<dbReference type="Pfam" id="PF04304">
    <property type="entry name" value="DUF454"/>
    <property type="match status" value="1"/>
</dbReference>
<protein>
    <submittedName>
        <fullName evidence="2">YbaN family protein</fullName>
    </submittedName>
</protein>
<dbReference type="EMBL" id="JBHUEK010000029">
    <property type="protein sequence ID" value="MFD1780906.1"/>
    <property type="molecule type" value="Genomic_DNA"/>
</dbReference>
<accession>A0ABW4MTD0</accession>
<sequence>MVKSITKFLYIVLGFIFFGLGVVGIVLPIIPTTPLLLLASFFFVKGSEKFDRWFKGTSIYKKHLEGFVKRREMTLKQKLTILLTADAMIAVPFVILDSIWLKLFLVAVVIYKYYYFITKIKTVAPEDYAIHQQALFEKTSHK</sequence>
<reference evidence="3" key="1">
    <citation type="journal article" date="2019" name="Int. J. Syst. Evol. Microbiol.">
        <title>The Global Catalogue of Microorganisms (GCM) 10K type strain sequencing project: providing services to taxonomists for standard genome sequencing and annotation.</title>
        <authorList>
            <consortium name="The Broad Institute Genomics Platform"/>
            <consortium name="The Broad Institute Genome Sequencing Center for Infectious Disease"/>
            <person name="Wu L."/>
            <person name="Ma J."/>
        </authorList>
    </citation>
    <scope>NUCLEOTIDE SEQUENCE [LARGE SCALE GENOMIC DNA]</scope>
    <source>
        <strain evidence="3">CCUG 15531</strain>
    </source>
</reference>
<dbReference type="RefSeq" id="WP_304215392.1">
    <property type="nucleotide sequence ID" value="NZ_JBHUEK010000029.1"/>
</dbReference>
<evidence type="ECO:0000313" key="2">
    <source>
        <dbReference type="EMBL" id="MFD1780906.1"/>
    </source>
</evidence>
<keyword evidence="1" id="KW-0812">Transmembrane</keyword>
<dbReference type="Proteomes" id="UP001597227">
    <property type="component" value="Unassembled WGS sequence"/>
</dbReference>
<gene>
    <name evidence="2" type="ORF">ACFSFW_19830</name>
</gene>
<evidence type="ECO:0000256" key="1">
    <source>
        <dbReference type="SAM" id="Phobius"/>
    </source>
</evidence>